<accession>A0AA34THA4</accession>
<evidence type="ECO:0000313" key="2">
    <source>
        <dbReference type="Proteomes" id="UP000192161"/>
    </source>
</evidence>
<proteinExistence type="predicted"/>
<organism evidence="1 2">
    <name type="scientific">Lactococcus lactis subsp. cremoris</name>
    <name type="common">Streptococcus cremoris</name>
    <dbReference type="NCBI Taxonomy" id="1359"/>
    <lineage>
        <taxon>Bacteria</taxon>
        <taxon>Bacillati</taxon>
        <taxon>Bacillota</taxon>
        <taxon>Bacilli</taxon>
        <taxon>Lactobacillales</taxon>
        <taxon>Streptococcaceae</taxon>
        <taxon>Lactococcus</taxon>
    </lineage>
</organism>
<dbReference type="Pfam" id="PF11372">
    <property type="entry name" value="DUF3173"/>
    <property type="match status" value="1"/>
</dbReference>
<dbReference type="EMBL" id="CP015901">
    <property type="protein sequence ID" value="ARE22316.1"/>
    <property type="molecule type" value="Genomic_DNA"/>
</dbReference>
<name>A0AA34THA4_LACLC</name>
<dbReference type="InterPro" id="IPR021512">
    <property type="entry name" value="DUF3173"/>
</dbReference>
<dbReference type="Proteomes" id="UP000192161">
    <property type="component" value="Chromosome"/>
</dbReference>
<sequence>MIQTVTKNELMLMTGLQKTQAQRLMRQAKALMVADGFDWYAGKRVTRVPIQAIERILGYKINTENDIIDSVQKVDTVIDKDNIQ</sequence>
<reference evidence="1 2" key="1">
    <citation type="journal article" date="2017" name="BMC Genomics">
        <title>Comparative and functional genomics of the Lactococcus lactis taxon; insights into evolution and niche adaptation.</title>
        <authorList>
            <person name="Kelleher P."/>
            <person name="Bottacini F."/>
            <person name="Mahony J."/>
            <person name="Kilcawley K.N."/>
            <person name="van Sinderen D."/>
        </authorList>
    </citation>
    <scope>NUCLEOTIDE SEQUENCE [LARGE SCALE GENOMIC DNA]</scope>
    <source>
        <strain evidence="1 2">JM3</strain>
    </source>
</reference>
<dbReference type="RefSeq" id="WP_063284021.1">
    <property type="nucleotide sequence ID" value="NZ_CP015901.2"/>
</dbReference>
<protein>
    <submittedName>
        <fullName evidence="1">DUF3173 family protein</fullName>
    </submittedName>
</protein>
<dbReference type="AlphaFoldDB" id="A0AA34THA4"/>
<evidence type="ECO:0000313" key="1">
    <source>
        <dbReference type="EMBL" id="ARE22316.1"/>
    </source>
</evidence>
<gene>
    <name evidence="1" type="ORF">LLJM3_0093</name>
</gene>